<sequence>MECEVAADWVVDEKALRDIKKYDSLKSPIFRTTIPGVRYSISVRPFAGEKEKEVNIWLSVKSATSINADYIFSIPSANTTEKISSVFEYEEDEDVGLYLPSESFFDPINGYFRNGKLALQLRGTFKCDEMGYQPTGVVCFSTPDKDFTIQIGDKEIKVHKFILR</sequence>
<evidence type="ECO:0000313" key="1">
    <source>
        <dbReference type="Proteomes" id="UP000887579"/>
    </source>
</evidence>
<dbReference type="WBParaSite" id="ES5_v2.g391.t1">
    <property type="protein sequence ID" value="ES5_v2.g391.t1"/>
    <property type="gene ID" value="ES5_v2.g391"/>
</dbReference>
<proteinExistence type="predicted"/>
<evidence type="ECO:0000313" key="2">
    <source>
        <dbReference type="WBParaSite" id="ES5_v2.g391.t1"/>
    </source>
</evidence>
<organism evidence="1 2">
    <name type="scientific">Panagrolaimus sp. ES5</name>
    <dbReference type="NCBI Taxonomy" id="591445"/>
    <lineage>
        <taxon>Eukaryota</taxon>
        <taxon>Metazoa</taxon>
        <taxon>Ecdysozoa</taxon>
        <taxon>Nematoda</taxon>
        <taxon>Chromadorea</taxon>
        <taxon>Rhabditida</taxon>
        <taxon>Tylenchina</taxon>
        <taxon>Panagrolaimomorpha</taxon>
        <taxon>Panagrolaimoidea</taxon>
        <taxon>Panagrolaimidae</taxon>
        <taxon>Panagrolaimus</taxon>
    </lineage>
</organism>
<dbReference type="Proteomes" id="UP000887579">
    <property type="component" value="Unplaced"/>
</dbReference>
<name>A0AC34GN00_9BILA</name>
<accession>A0AC34GN00</accession>
<protein>
    <submittedName>
        <fullName evidence="2">Uncharacterized protein</fullName>
    </submittedName>
</protein>
<reference evidence="2" key="1">
    <citation type="submission" date="2022-11" db="UniProtKB">
        <authorList>
            <consortium name="WormBaseParasite"/>
        </authorList>
    </citation>
    <scope>IDENTIFICATION</scope>
</reference>